<reference evidence="1" key="1">
    <citation type="submission" date="2021-02" db="EMBL/GenBank/DDBJ databases">
        <authorList>
            <person name="Dougan E. K."/>
            <person name="Rhodes N."/>
            <person name="Thang M."/>
            <person name="Chan C."/>
        </authorList>
    </citation>
    <scope>NUCLEOTIDE SEQUENCE</scope>
</reference>
<organism evidence="1 2">
    <name type="scientific">Symbiodinium necroappetens</name>
    <dbReference type="NCBI Taxonomy" id="1628268"/>
    <lineage>
        <taxon>Eukaryota</taxon>
        <taxon>Sar</taxon>
        <taxon>Alveolata</taxon>
        <taxon>Dinophyceae</taxon>
        <taxon>Suessiales</taxon>
        <taxon>Symbiodiniaceae</taxon>
        <taxon>Symbiodinium</taxon>
    </lineage>
</organism>
<dbReference type="OrthoDB" id="440516at2759"/>
<sequence>ATVLVARGGIGIFTEIEANLQRLDWDSPDWFRLPSSTRPTQGQHDYWRISSLQPRRETNVFAVMWENARPGVVLNTHGGTSSYCRNLLLVDESMINQPCSTWTTDPVLPECSLQVKLSIGPGRLRSLPYLCMGAVVRAHRVETMRKSPKYLNLWYRKYSSIAVFDDHAEQQAVPAAALCTLRAVDQAHVPTVSDSDRLVVWKLSRWIRGHLQRETISAYLRTLADVPTQYDSDDLVVEVLATHPPRKEFLATDWSPGTRPVRIRCVEPDLGPSYSSTNTSAWLLGNMQPGHWVKLRDVRSACATSHPLSISTLPSRSGVARSEPSRIPTQLRRHFKRVTTFALAVL</sequence>
<protein>
    <submittedName>
        <fullName evidence="1">Uncharacterized protein</fullName>
    </submittedName>
</protein>
<dbReference type="Proteomes" id="UP000601435">
    <property type="component" value="Unassembled WGS sequence"/>
</dbReference>
<dbReference type="InterPro" id="IPR012340">
    <property type="entry name" value="NA-bd_OB-fold"/>
</dbReference>
<proteinExistence type="predicted"/>
<evidence type="ECO:0000313" key="1">
    <source>
        <dbReference type="EMBL" id="CAE7437563.1"/>
    </source>
</evidence>
<dbReference type="Gene3D" id="2.40.50.140">
    <property type="entry name" value="Nucleic acid-binding proteins"/>
    <property type="match status" value="1"/>
</dbReference>
<name>A0A812RG33_9DINO</name>
<keyword evidence="2" id="KW-1185">Reference proteome</keyword>
<comment type="caution">
    <text evidence="1">The sequence shown here is derived from an EMBL/GenBank/DDBJ whole genome shotgun (WGS) entry which is preliminary data.</text>
</comment>
<dbReference type="SUPFAM" id="SSF50249">
    <property type="entry name" value="Nucleic acid-binding proteins"/>
    <property type="match status" value="1"/>
</dbReference>
<dbReference type="EMBL" id="CAJNJA010019050">
    <property type="protein sequence ID" value="CAE7437563.1"/>
    <property type="molecule type" value="Genomic_DNA"/>
</dbReference>
<dbReference type="AlphaFoldDB" id="A0A812RG33"/>
<feature type="non-terminal residue" evidence="1">
    <location>
        <position position="1"/>
    </location>
</feature>
<evidence type="ECO:0000313" key="2">
    <source>
        <dbReference type="Proteomes" id="UP000601435"/>
    </source>
</evidence>
<accession>A0A812RG33</accession>
<gene>
    <name evidence="1" type="ORF">SNEC2469_LOCUS12031</name>
</gene>